<dbReference type="InterPro" id="IPR009057">
    <property type="entry name" value="Homeodomain-like_sf"/>
</dbReference>
<feature type="DNA-binding region" description="H-T-H motif" evidence="4">
    <location>
        <begin position="16"/>
        <end position="35"/>
    </location>
</feature>
<dbReference type="InterPro" id="IPR036271">
    <property type="entry name" value="Tet_transcr_reg_TetR-rel_C_sf"/>
</dbReference>
<evidence type="ECO:0000256" key="1">
    <source>
        <dbReference type="ARBA" id="ARBA00023015"/>
    </source>
</evidence>
<keyword evidence="1" id="KW-0805">Transcription regulation</keyword>
<evidence type="ECO:0000256" key="2">
    <source>
        <dbReference type="ARBA" id="ARBA00023125"/>
    </source>
</evidence>
<keyword evidence="3" id="KW-0804">Transcription</keyword>
<keyword evidence="2 4" id="KW-0238">DNA-binding</keyword>
<dbReference type="InterPro" id="IPR001647">
    <property type="entry name" value="HTH_TetR"/>
</dbReference>
<dbReference type="Pfam" id="PF00440">
    <property type="entry name" value="TetR_N"/>
    <property type="match status" value="1"/>
</dbReference>
<feature type="domain" description="HTH tetR-type" evidence="5">
    <location>
        <begin position="1"/>
        <end position="53"/>
    </location>
</feature>
<name>A0ABW4IR37_9ACTN</name>
<comment type="caution">
    <text evidence="6">The sequence shown here is derived from an EMBL/GenBank/DDBJ whole genome shotgun (WGS) entry which is preliminary data.</text>
</comment>
<dbReference type="PROSITE" id="PS50977">
    <property type="entry name" value="HTH_TETR_2"/>
    <property type="match status" value="1"/>
</dbReference>
<dbReference type="Pfam" id="PF21597">
    <property type="entry name" value="TetR_C_43"/>
    <property type="match status" value="1"/>
</dbReference>
<dbReference type="SUPFAM" id="SSF46689">
    <property type="entry name" value="Homeodomain-like"/>
    <property type="match status" value="1"/>
</dbReference>
<dbReference type="Gene3D" id="1.10.357.10">
    <property type="entry name" value="Tetracycline Repressor, domain 2"/>
    <property type="match status" value="1"/>
</dbReference>
<dbReference type="InterPro" id="IPR049445">
    <property type="entry name" value="TetR_SbtR-like_C"/>
</dbReference>
<dbReference type="PANTHER" id="PTHR30055:SF234">
    <property type="entry name" value="HTH-TYPE TRANSCRIPTIONAL REGULATOR BETI"/>
    <property type="match status" value="1"/>
</dbReference>
<evidence type="ECO:0000256" key="4">
    <source>
        <dbReference type="PROSITE-ProRule" id="PRU00335"/>
    </source>
</evidence>
<dbReference type="SUPFAM" id="SSF48498">
    <property type="entry name" value="Tetracyclin repressor-like, C-terminal domain"/>
    <property type="match status" value="1"/>
</dbReference>
<keyword evidence="7" id="KW-1185">Reference proteome</keyword>
<evidence type="ECO:0000313" key="6">
    <source>
        <dbReference type="EMBL" id="MFD1659431.1"/>
    </source>
</evidence>
<dbReference type="RefSeq" id="WP_381082574.1">
    <property type="nucleotide sequence ID" value="NZ_JBHUDX010000036.1"/>
</dbReference>
<dbReference type="Proteomes" id="UP001597261">
    <property type="component" value="Unassembled WGS sequence"/>
</dbReference>
<evidence type="ECO:0000256" key="3">
    <source>
        <dbReference type="ARBA" id="ARBA00023163"/>
    </source>
</evidence>
<dbReference type="PANTHER" id="PTHR30055">
    <property type="entry name" value="HTH-TYPE TRANSCRIPTIONAL REGULATOR RUTR"/>
    <property type="match status" value="1"/>
</dbReference>
<sequence>MAAADDLFDERGTEVPLDDVVRRAGLGSGTLYRHFASRDALLAAVFWGRIDALCEEAESLLAAESPVKGIVVWLRSLIGLTMRRGLAAALAADNKDGGSELFRYCRETLDAAATPLLERVKEDGSFHPDLEVSDLITFTHAIAVAAERAPDREEHADRLLHLLLDGLRTREDPLRDL</sequence>
<reference evidence="7" key="1">
    <citation type="journal article" date="2019" name="Int. J. Syst. Evol. Microbiol.">
        <title>The Global Catalogue of Microorganisms (GCM) 10K type strain sequencing project: providing services to taxonomists for standard genome sequencing and annotation.</title>
        <authorList>
            <consortium name="The Broad Institute Genomics Platform"/>
            <consortium name="The Broad Institute Genome Sequencing Center for Infectious Disease"/>
            <person name="Wu L."/>
            <person name="Ma J."/>
        </authorList>
    </citation>
    <scope>NUCLEOTIDE SEQUENCE [LARGE SCALE GENOMIC DNA]</scope>
    <source>
        <strain evidence="7">CGMCC 1.12470</strain>
    </source>
</reference>
<accession>A0ABW4IR37</accession>
<proteinExistence type="predicted"/>
<gene>
    <name evidence="6" type="ORF">ACFSL4_14745</name>
</gene>
<evidence type="ECO:0000313" key="7">
    <source>
        <dbReference type="Proteomes" id="UP001597261"/>
    </source>
</evidence>
<dbReference type="InterPro" id="IPR050109">
    <property type="entry name" value="HTH-type_TetR-like_transc_reg"/>
</dbReference>
<protein>
    <submittedName>
        <fullName evidence="6">TetR/AcrR family transcriptional regulator</fullName>
    </submittedName>
</protein>
<evidence type="ECO:0000259" key="5">
    <source>
        <dbReference type="PROSITE" id="PS50977"/>
    </source>
</evidence>
<organism evidence="6 7">
    <name type="scientific">Streptomyces caeni</name>
    <dbReference type="NCBI Taxonomy" id="2307231"/>
    <lineage>
        <taxon>Bacteria</taxon>
        <taxon>Bacillati</taxon>
        <taxon>Actinomycetota</taxon>
        <taxon>Actinomycetes</taxon>
        <taxon>Kitasatosporales</taxon>
        <taxon>Streptomycetaceae</taxon>
        <taxon>Streptomyces</taxon>
    </lineage>
</organism>
<dbReference type="EMBL" id="JBHUDX010000036">
    <property type="protein sequence ID" value="MFD1659431.1"/>
    <property type="molecule type" value="Genomic_DNA"/>
</dbReference>